<reference evidence="1" key="1">
    <citation type="submission" date="2022-04" db="EMBL/GenBank/DDBJ databases">
        <title>Draft genome sequences of lactic acid bacteria (LAB) strains involved in meat spoilage.</title>
        <authorList>
            <person name="Palevich N."/>
        </authorList>
    </citation>
    <scope>NUCLEOTIDE SEQUENCE</scope>
    <source>
        <strain evidence="1">9-14</strain>
    </source>
</reference>
<dbReference type="EMBL" id="JALRMR010000004">
    <property type="protein sequence ID" value="MDT1973594.1"/>
    <property type="molecule type" value="Genomic_DNA"/>
</dbReference>
<comment type="caution">
    <text evidence="1">The sequence shown here is derived from an EMBL/GenBank/DDBJ whole genome shotgun (WGS) entry which is preliminary data.</text>
</comment>
<dbReference type="AlphaFoldDB" id="A0AAW8R748"/>
<evidence type="ECO:0000313" key="2">
    <source>
        <dbReference type="Proteomes" id="UP001249945"/>
    </source>
</evidence>
<evidence type="ECO:0000313" key="1">
    <source>
        <dbReference type="EMBL" id="MDT1973594.1"/>
    </source>
</evidence>
<proteinExistence type="predicted"/>
<sequence length="106" mass="12743">MIQKIRTSNNYIWLIENLEIKNEAIIGNAVVLSRKLVVSELGSKMYDNYYFSQNIRLIYLNKIVEYLTPTRKELEFFELLRKEKELPFTKKIANQFNIMEYVIDEN</sequence>
<dbReference type="RefSeq" id="WP_311780128.1">
    <property type="nucleotide sequence ID" value="NZ_JALRMR010000004.1"/>
</dbReference>
<accession>A0AAW8R748</accession>
<protein>
    <submittedName>
        <fullName evidence="1">Uncharacterized protein</fullName>
    </submittedName>
</protein>
<name>A0AAW8R748_CARDV</name>
<organism evidence="1 2">
    <name type="scientific">Carnobacterium divergens</name>
    <name type="common">Lactobacillus divergens</name>
    <dbReference type="NCBI Taxonomy" id="2748"/>
    <lineage>
        <taxon>Bacteria</taxon>
        <taxon>Bacillati</taxon>
        <taxon>Bacillota</taxon>
        <taxon>Bacilli</taxon>
        <taxon>Lactobacillales</taxon>
        <taxon>Carnobacteriaceae</taxon>
        <taxon>Carnobacterium</taxon>
    </lineage>
</organism>
<dbReference type="Proteomes" id="UP001249945">
    <property type="component" value="Unassembled WGS sequence"/>
</dbReference>
<gene>
    <name evidence="1" type="ORF">MX635_04200</name>
</gene>